<sequence>MRCFTAEAGPQMQKYGRRCESAGQCTKPKGPRNFIIFDISKGGEAVFEREITGNLEIQVIPDTVDVNVFTQLIFRRFKGSCYVSQILSLLPYPFVYCILSRIITDRDFQTCNL</sequence>
<dbReference type="AlphaFoldDB" id="A0A1S3X2H4"/>
<reference evidence="1" key="1">
    <citation type="submission" date="2025-08" db="UniProtKB">
        <authorList>
            <consortium name="RefSeq"/>
        </authorList>
    </citation>
    <scope>IDENTIFICATION</scope>
</reference>
<organism evidence="1">
    <name type="scientific">Nicotiana tabacum</name>
    <name type="common">Common tobacco</name>
    <dbReference type="NCBI Taxonomy" id="4097"/>
    <lineage>
        <taxon>Eukaryota</taxon>
        <taxon>Viridiplantae</taxon>
        <taxon>Streptophyta</taxon>
        <taxon>Embryophyta</taxon>
        <taxon>Tracheophyta</taxon>
        <taxon>Spermatophyta</taxon>
        <taxon>Magnoliopsida</taxon>
        <taxon>eudicotyledons</taxon>
        <taxon>Gunneridae</taxon>
        <taxon>Pentapetalae</taxon>
        <taxon>asterids</taxon>
        <taxon>lamiids</taxon>
        <taxon>Solanales</taxon>
        <taxon>Solanaceae</taxon>
        <taxon>Nicotianoideae</taxon>
        <taxon>Nicotianeae</taxon>
        <taxon>Nicotiana</taxon>
    </lineage>
</organism>
<gene>
    <name evidence="1" type="primary">LOC107760543</name>
</gene>
<evidence type="ECO:0000313" key="1">
    <source>
        <dbReference type="RefSeq" id="XP_016434097.1"/>
    </source>
</evidence>
<dbReference type="KEGG" id="nta:107760543"/>
<dbReference type="PaxDb" id="4097-A0A1S3X2H4"/>
<protein>
    <recommendedName>
        <fullName evidence="2">PilZ domain-containing protein</fullName>
    </recommendedName>
</protein>
<accession>A0A1S3X2H4</accession>
<proteinExistence type="predicted"/>
<evidence type="ECO:0008006" key="2">
    <source>
        <dbReference type="Google" id="ProtNLM"/>
    </source>
</evidence>
<name>A0A1S3X2H4_TOBAC</name>
<dbReference type="RefSeq" id="XP_016434097.1">
    <property type="nucleotide sequence ID" value="XM_016578611.1"/>
</dbReference>